<dbReference type="KEGG" id="dmm:dnm_028180"/>
<protein>
    <submittedName>
        <fullName evidence="1">Uncharacterized protein</fullName>
    </submittedName>
</protein>
<accession>A0A975BJD0</accession>
<name>A0A975BJD0_9BACT</name>
<organism evidence="1 2">
    <name type="scientific">Desulfonema magnum</name>
    <dbReference type="NCBI Taxonomy" id="45655"/>
    <lineage>
        <taxon>Bacteria</taxon>
        <taxon>Pseudomonadati</taxon>
        <taxon>Thermodesulfobacteriota</taxon>
        <taxon>Desulfobacteria</taxon>
        <taxon>Desulfobacterales</taxon>
        <taxon>Desulfococcaceae</taxon>
        <taxon>Desulfonema</taxon>
    </lineage>
</organism>
<reference evidence="1" key="1">
    <citation type="journal article" date="2021" name="Microb. Physiol.">
        <title>Proteogenomic Insights into the Physiology of Marine, Sulfate-Reducing, Filamentous Desulfonema limicola and Desulfonema magnum.</title>
        <authorList>
            <person name="Schnaars V."/>
            <person name="Wohlbrand L."/>
            <person name="Scheve S."/>
            <person name="Hinrichs C."/>
            <person name="Reinhardt R."/>
            <person name="Rabus R."/>
        </authorList>
    </citation>
    <scope>NUCLEOTIDE SEQUENCE</scope>
    <source>
        <strain evidence="1">4be13</strain>
    </source>
</reference>
<proteinExistence type="predicted"/>
<keyword evidence="2" id="KW-1185">Reference proteome</keyword>
<dbReference type="EMBL" id="CP061800">
    <property type="protein sequence ID" value="QTA86794.1"/>
    <property type="molecule type" value="Genomic_DNA"/>
</dbReference>
<gene>
    <name evidence="1" type="ORF">dnm_028180</name>
</gene>
<sequence>MIQVSGITFSREHLITWGLISVPEGYPKKSPAIYCRNEYLRCLQ</sequence>
<evidence type="ECO:0000313" key="1">
    <source>
        <dbReference type="EMBL" id="QTA86794.1"/>
    </source>
</evidence>
<dbReference type="Proteomes" id="UP000663722">
    <property type="component" value="Chromosome"/>
</dbReference>
<dbReference type="AlphaFoldDB" id="A0A975BJD0"/>
<evidence type="ECO:0000313" key="2">
    <source>
        <dbReference type="Proteomes" id="UP000663722"/>
    </source>
</evidence>